<dbReference type="EMBL" id="FOSC01000016">
    <property type="protein sequence ID" value="SFK29011.1"/>
    <property type="molecule type" value="Genomic_DNA"/>
</dbReference>
<dbReference type="RefSeq" id="WP_091706640.1">
    <property type="nucleotide sequence ID" value="NZ_BMYN01000021.1"/>
</dbReference>
<protein>
    <submittedName>
        <fullName evidence="2">Uncharacterized protein</fullName>
    </submittedName>
</protein>
<keyword evidence="1" id="KW-1133">Transmembrane helix</keyword>
<evidence type="ECO:0000256" key="1">
    <source>
        <dbReference type="SAM" id="Phobius"/>
    </source>
</evidence>
<feature type="transmembrane region" description="Helical" evidence="1">
    <location>
        <begin position="171"/>
        <end position="191"/>
    </location>
</feature>
<feature type="transmembrane region" description="Helical" evidence="1">
    <location>
        <begin position="6"/>
        <end position="31"/>
    </location>
</feature>
<evidence type="ECO:0000313" key="2">
    <source>
        <dbReference type="EMBL" id="SFK29011.1"/>
    </source>
</evidence>
<gene>
    <name evidence="2" type="ORF">SAMN05216429_1165</name>
</gene>
<keyword evidence="3" id="KW-1185">Reference proteome</keyword>
<proteinExistence type="predicted"/>
<dbReference type="OrthoDB" id="5919045at2"/>
<accession>A0A1I3YCK7</accession>
<dbReference type="Proteomes" id="UP000199445">
    <property type="component" value="Unassembled WGS sequence"/>
</dbReference>
<keyword evidence="1" id="KW-0472">Membrane</keyword>
<organism evidence="2 3">
    <name type="scientific">Marinobacter persicus</name>
    <dbReference type="NCBI Taxonomy" id="930118"/>
    <lineage>
        <taxon>Bacteria</taxon>
        <taxon>Pseudomonadati</taxon>
        <taxon>Pseudomonadota</taxon>
        <taxon>Gammaproteobacteria</taxon>
        <taxon>Pseudomonadales</taxon>
        <taxon>Marinobacteraceae</taxon>
        <taxon>Marinobacter</taxon>
    </lineage>
</organism>
<keyword evidence="1" id="KW-0812">Transmembrane</keyword>
<name>A0A1I3YCK7_9GAMM</name>
<dbReference type="AlphaFoldDB" id="A0A1I3YCK7"/>
<evidence type="ECO:0000313" key="3">
    <source>
        <dbReference type="Proteomes" id="UP000199445"/>
    </source>
</evidence>
<reference evidence="2 3" key="1">
    <citation type="submission" date="2016-10" db="EMBL/GenBank/DDBJ databases">
        <authorList>
            <person name="de Groot N.N."/>
        </authorList>
    </citation>
    <scope>NUCLEOTIDE SEQUENCE [LARGE SCALE GENOMIC DNA]</scope>
    <source>
        <strain evidence="2 3">IBRC-M 10445</strain>
    </source>
</reference>
<sequence>MDSLPPTSYIAAGAVVAALISGFWSLINLVISKDQKVSEFRQNWIDSLRQEFSDHIGQLMSLASLWEAYRAGQHRADLGQMFVKEHIDIIGAIEAKHAQIILRLNPEEHKDLLRIMDEIDSLISSPKHMNSQVMSDICVELRKAAQSLLKGEWERVKAGEKSFQHFRKGSWALVIAIVVGIVANVLFNQYFQFVEP</sequence>